<dbReference type="AlphaFoldDB" id="A0AAN8IYW2"/>
<gene>
    <name evidence="1" type="ORF">SNE40_020983</name>
</gene>
<organism evidence="1 2">
    <name type="scientific">Patella caerulea</name>
    <name type="common">Rayed Mediterranean limpet</name>
    <dbReference type="NCBI Taxonomy" id="87958"/>
    <lineage>
        <taxon>Eukaryota</taxon>
        <taxon>Metazoa</taxon>
        <taxon>Spiralia</taxon>
        <taxon>Lophotrochozoa</taxon>
        <taxon>Mollusca</taxon>
        <taxon>Gastropoda</taxon>
        <taxon>Patellogastropoda</taxon>
        <taxon>Patelloidea</taxon>
        <taxon>Patellidae</taxon>
        <taxon>Patella</taxon>
    </lineage>
</organism>
<dbReference type="InterPro" id="IPR049770">
    <property type="entry name" value="OTU_Tudor"/>
</dbReference>
<proteinExistence type="predicted"/>
<reference evidence="1 2" key="1">
    <citation type="submission" date="2024-01" db="EMBL/GenBank/DDBJ databases">
        <title>The genome of the rayed Mediterranean limpet Patella caerulea (Linnaeus, 1758).</title>
        <authorList>
            <person name="Anh-Thu Weber A."/>
            <person name="Halstead-Nussloch G."/>
        </authorList>
    </citation>
    <scope>NUCLEOTIDE SEQUENCE [LARGE SCALE GENOMIC DNA]</scope>
    <source>
        <strain evidence="1">AATW-2023a</strain>
        <tissue evidence="1">Whole specimen</tissue>
    </source>
</reference>
<protein>
    <submittedName>
        <fullName evidence="1">Uncharacterized protein</fullName>
    </submittedName>
</protein>
<name>A0AAN8IYW2_PATCE</name>
<comment type="caution">
    <text evidence="1">The sequence shown here is derived from an EMBL/GenBank/DDBJ whole genome shotgun (WGS) entry which is preliminary data.</text>
</comment>
<dbReference type="EMBL" id="JAZGQO010000016">
    <property type="protein sequence ID" value="KAK6168452.1"/>
    <property type="molecule type" value="Genomic_DNA"/>
</dbReference>
<accession>A0AAN8IYW2</accession>
<dbReference type="Proteomes" id="UP001347796">
    <property type="component" value="Unassembled WGS sequence"/>
</dbReference>
<dbReference type="CDD" id="cd20380">
    <property type="entry name" value="Tudor_TDRD13-like"/>
    <property type="match status" value="1"/>
</dbReference>
<evidence type="ECO:0000313" key="1">
    <source>
        <dbReference type="EMBL" id="KAK6168452.1"/>
    </source>
</evidence>
<dbReference type="SUPFAM" id="SSF63748">
    <property type="entry name" value="Tudor/PWWP/MBT"/>
    <property type="match status" value="1"/>
</dbReference>
<keyword evidence="2" id="KW-1185">Reference proteome</keyword>
<sequence>MVVLSSQPNKAYNAFIQELTDNQGPVVVFVEDLGEKRTVPYSSLRHFPASRNGCQYSYSDTGKLQI</sequence>
<evidence type="ECO:0000313" key="2">
    <source>
        <dbReference type="Proteomes" id="UP001347796"/>
    </source>
</evidence>